<feature type="transmembrane region" description="Helical" evidence="1">
    <location>
        <begin position="285"/>
        <end position="308"/>
    </location>
</feature>
<reference evidence="3" key="1">
    <citation type="journal article" date="2019" name="Int. J. Syst. Evol. Microbiol.">
        <title>The Global Catalogue of Microorganisms (GCM) 10K type strain sequencing project: providing services to taxonomists for standard genome sequencing and annotation.</title>
        <authorList>
            <consortium name="The Broad Institute Genomics Platform"/>
            <consortium name="The Broad Institute Genome Sequencing Center for Infectious Disease"/>
            <person name="Wu L."/>
            <person name="Ma J."/>
        </authorList>
    </citation>
    <scope>NUCLEOTIDE SEQUENCE [LARGE SCALE GENOMIC DNA]</scope>
    <source>
        <strain evidence="3">CGMCC 4.7289</strain>
    </source>
</reference>
<dbReference type="InterPro" id="IPR004711">
    <property type="entry name" value="Benzoate_Transporter"/>
</dbReference>
<proteinExistence type="predicted"/>
<keyword evidence="1" id="KW-0472">Membrane</keyword>
<gene>
    <name evidence="2" type="ORF">ACFOZ4_17555</name>
</gene>
<evidence type="ECO:0000313" key="2">
    <source>
        <dbReference type="EMBL" id="MFC4132417.1"/>
    </source>
</evidence>
<accession>A0ABV8LQ29</accession>
<feature type="transmembrane region" description="Helical" evidence="1">
    <location>
        <begin position="94"/>
        <end position="111"/>
    </location>
</feature>
<evidence type="ECO:0000313" key="3">
    <source>
        <dbReference type="Proteomes" id="UP001595816"/>
    </source>
</evidence>
<feature type="transmembrane region" description="Helical" evidence="1">
    <location>
        <begin position="40"/>
        <end position="60"/>
    </location>
</feature>
<feature type="transmembrane region" description="Helical" evidence="1">
    <location>
        <begin position="315"/>
        <end position="337"/>
    </location>
</feature>
<dbReference type="Proteomes" id="UP001595816">
    <property type="component" value="Unassembled WGS sequence"/>
</dbReference>
<dbReference type="EMBL" id="JBHSAY010000009">
    <property type="protein sequence ID" value="MFC4132417.1"/>
    <property type="molecule type" value="Genomic_DNA"/>
</dbReference>
<comment type="caution">
    <text evidence="2">The sequence shown here is derived from an EMBL/GenBank/DDBJ whole genome shotgun (WGS) entry which is preliminary data.</text>
</comment>
<dbReference type="NCBIfam" id="TIGR00843">
    <property type="entry name" value="benE"/>
    <property type="match status" value="1"/>
</dbReference>
<evidence type="ECO:0000256" key="1">
    <source>
        <dbReference type="SAM" id="Phobius"/>
    </source>
</evidence>
<feature type="transmembrane region" description="Helical" evidence="1">
    <location>
        <begin position="203"/>
        <end position="222"/>
    </location>
</feature>
<dbReference type="RefSeq" id="WP_253753282.1">
    <property type="nucleotide sequence ID" value="NZ_JAMZDZ010000001.1"/>
</dbReference>
<dbReference type="PANTHER" id="PTHR30199:SF0">
    <property type="entry name" value="INNER MEMBRANE PROTEIN YDCO"/>
    <property type="match status" value="1"/>
</dbReference>
<dbReference type="Pfam" id="PF03594">
    <property type="entry name" value="BenE"/>
    <property type="match status" value="1"/>
</dbReference>
<organism evidence="2 3">
    <name type="scientific">Hamadaea flava</name>
    <dbReference type="NCBI Taxonomy" id="1742688"/>
    <lineage>
        <taxon>Bacteria</taxon>
        <taxon>Bacillati</taxon>
        <taxon>Actinomycetota</taxon>
        <taxon>Actinomycetes</taxon>
        <taxon>Micromonosporales</taxon>
        <taxon>Micromonosporaceae</taxon>
        <taxon>Hamadaea</taxon>
    </lineage>
</organism>
<feature type="transmembrane region" description="Helical" evidence="1">
    <location>
        <begin position="357"/>
        <end position="378"/>
    </location>
</feature>
<sequence>MTKSVQPLLAGVVTALVGFASSFAVVLAGLRAVGADDRQAASGLFALCVGIGVTAILLSLRRRMPITIAWSTPGAALLVSTGPVAGGFAAAEGAFLVAGALIVVAALFPVLSRWVTAIPGPIASAMLAGVLLDLCLAPAHAIVQVPRLALPVVLVWALLYRLARPWAVPGALVAAIVAIAVTGTDRPLSGGLWPEPVFTTPTFTVASLVSIALPLFLVTMAAQNIPGIAVLAGFGYHPPVRPLLAATGAASMGAALFGGHALNLAAISAALAAGPEAGPDPKRRWIASATAGAGMIGLGLAGGLAMALVSVSPAVLIEAVAGLALLGAFASALVAAVTPVEGRDAAIVTLVVTASGMNLFGIGAAFWGLVAGGLMYLLQRSRSGPRGGRPVVVEAEPKAPAETVTV</sequence>
<keyword evidence="1" id="KW-1133">Transmembrane helix</keyword>
<keyword evidence="1" id="KW-0812">Transmembrane</keyword>
<keyword evidence="3" id="KW-1185">Reference proteome</keyword>
<name>A0ABV8LQ29_9ACTN</name>
<feature type="transmembrane region" description="Helical" evidence="1">
    <location>
        <begin position="67"/>
        <end position="88"/>
    </location>
</feature>
<protein>
    <submittedName>
        <fullName evidence="2">Benzoate/H(+) symporter BenE family transporter</fullName>
    </submittedName>
</protein>
<dbReference type="PANTHER" id="PTHR30199">
    <property type="entry name" value="MFS FAMILY TRANSPORTER, PREDICTED SUBSTRATE BENZOATE"/>
    <property type="match status" value="1"/>
</dbReference>
<feature type="transmembrane region" description="Helical" evidence="1">
    <location>
        <begin position="166"/>
        <end position="183"/>
    </location>
</feature>
<feature type="transmembrane region" description="Helical" evidence="1">
    <location>
        <begin position="243"/>
        <end position="273"/>
    </location>
</feature>